<comment type="caution">
    <text evidence="2">The sequence shown here is derived from an EMBL/GenBank/DDBJ whole genome shotgun (WGS) entry which is preliminary data.</text>
</comment>
<accession>A0A420XWS4</accession>
<sequence length="77" mass="8232">MNPLQAPALPAPGHTRTRSGVRPTRPRSSTKGPLDIDDTPLPTPQSPALLSPSRKPQSPLIRSPALSPSRPQRDLTP</sequence>
<dbReference type="EMBL" id="QVQW01000128">
    <property type="protein sequence ID" value="RKU40000.1"/>
    <property type="molecule type" value="Genomic_DNA"/>
</dbReference>
<reference evidence="2 3" key="1">
    <citation type="submission" date="2018-08" db="EMBL/GenBank/DDBJ databases">
        <title>Draft genome of the lignicolous fungus Coniochaeta pulveracea.</title>
        <authorList>
            <person name="Borstlap C.J."/>
            <person name="De Witt R.N."/>
            <person name="Botha A."/>
            <person name="Volschenk H."/>
        </authorList>
    </citation>
    <scope>NUCLEOTIDE SEQUENCE [LARGE SCALE GENOMIC DNA]</scope>
    <source>
        <strain evidence="2 3">CAB683</strain>
    </source>
</reference>
<dbReference type="AlphaFoldDB" id="A0A420XWS4"/>
<protein>
    <submittedName>
        <fullName evidence="2">Uncharacterized protein</fullName>
    </submittedName>
</protein>
<dbReference type="Proteomes" id="UP000275385">
    <property type="component" value="Unassembled WGS sequence"/>
</dbReference>
<organism evidence="2 3">
    <name type="scientific">Coniochaeta pulveracea</name>
    <dbReference type="NCBI Taxonomy" id="177199"/>
    <lineage>
        <taxon>Eukaryota</taxon>
        <taxon>Fungi</taxon>
        <taxon>Dikarya</taxon>
        <taxon>Ascomycota</taxon>
        <taxon>Pezizomycotina</taxon>
        <taxon>Sordariomycetes</taxon>
        <taxon>Sordariomycetidae</taxon>
        <taxon>Coniochaetales</taxon>
        <taxon>Coniochaetaceae</taxon>
        <taxon>Coniochaeta</taxon>
    </lineage>
</organism>
<keyword evidence="3" id="KW-1185">Reference proteome</keyword>
<evidence type="ECO:0000256" key="1">
    <source>
        <dbReference type="SAM" id="MobiDB-lite"/>
    </source>
</evidence>
<evidence type="ECO:0000313" key="3">
    <source>
        <dbReference type="Proteomes" id="UP000275385"/>
    </source>
</evidence>
<feature type="region of interest" description="Disordered" evidence="1">
    <location>
        <begin position="1"/>
        <end position="77"/>
    </location>
</feature>
<feature type="non-terminal residue" evidence="2">
    <location>
        <position position="77"/>
    </location>
</feature>
<evidence type="ECO:0000313" key="2">
    <source>
        <dbReference type="EMBL" id="RKU40000.1"/>
    </source>
</evidence>
<name>A0A420XWS4_9PEZI</name>
<proteinExistence type="predicted"/>
<gene>
    <name evidence="2" type="ORF">DL546_002108</name>
</gene>